<proteinExistence type="predicted"/>
<dbReference type="Proteomes" id="UP000594606">
    <property type="component" value="Segment"/>
</dbReference>
<name>A0A7S9XEF1_9CAUD</name>
<protein>
    <submittedName>
        <fullName evidence="1">Uncharacterized protein</fullName>
    </submittedName>
</protein>
<accession>A0A7S9XEF1</accession>
<reference evidence="1 2" key="1">
    <citation type="submission" date="2020-09" db="EMBL/GenBank/DDBJ databases">
        <authorList>
            <person name="Makalatia K."/>
            <person name="Wagemans J."/>
        </authorList>
    </citation>
    <scope>NUCLEOTIDE SEQUENCE [LARGE SCALE GENOMIC DNA]</scope>
</reference>
<evidence type="ECO:0000313" key="2">
    <source>
        <dbReference type="Proteomes" id="UP000594606"/>
    </source>
</evidence>
<gene>
    <name evidence="1" type="ORF">GECvBN5_gp186</name>
</gene>
<evidence type="ECO:0000313" key="1">
    <source>
        <dbReference type="EMBL" id="QPI15202.1"/>
    </source>
</evidence>
<dbReference type="EMBL" id="MW006479">
    <property type="protein sequence ID" value="QPI15202.1"/>
    <property type="molecule type" value="Genomic_DNA"/>
</dbReference>
<organism evidence="1 2">
    <name type="scientific">Salmonella phage GEC_vB_N5</name>
    <dbReference type="NCBI Taxonomy" id="2777378"/>
    <lineage>
        <taxon>Viruses</taxon>
        <taxon>Duplodnaviria</taxon>
        <taxon>Heunggongvirae</taxon>
        <taxon>Uroviricota</taxon>
        <taxon>Caudoviricetes</taxon>
        <taxon>Demerecviridae</taxon>
        <taxon>Markadamsvirinae</taxon>
        <taxon>Tequintavirus</taxon>
        <taxon>Tequintavirus N5</taxon>
    </lineage>
</organism>
<keyword evidence="2" id="KW-1185">Reference proteome</keyword>
<sequence>MWAFHRISIISWSEPIPVSSSSSSLRLITSSKTPNKRSLLRNPLSIKISFK</sequence>